<dbReference type="GO" id="GO:0016226">
    <property type="term" value="P:iron-sulfur cluster assembly"/>
    <property type="evidence" value="ECO:0007669"/>
    <property type="project" value="InterPro"/>
</dbReference>
<feature type="domain" description="Ubiquitin-like" evidence="1">
    <location>
        <begin position="25"/>
        <end position="71"/>
    </location>
</feature>
<evidence type="ECO:0000259" key="1">
    <source>
        <dbReference type="PROSITE" id="PS50053"/>
    </source>
</evidence>
<organism evidence="2 3">
    <name type="scientific">Artemisia annua</name>
    <name type="common">Sweet wormwood</name>
    <dbReference type="NCBI Taxonomy" id="35608"/>
    <lineage>
        <taxon>Eukaryota</taxon>
        <taxon>Viridiplantae</taxon>
        <taxon>Streptophyta</taxon>
        <taxon>Embryophyta</taxon>
        <taxon>Tracheophyta</taxon>
        <taxon>Spermatophyta</taxon>
        <taxon>Magnoliopsida</taxon>
        <taxon>eudicotyledons</taxon>
        <taxon>Gunneridae</taxon>
        <taxon>Pentapetalae</taxon>
        <taxon>asterids</taxon>
        <taxon>campanulids</taxon>
        <taxon>Asterales</taxon>
        <taxon>Asteraceae</taxon>
        <taxon>Asteroideae</taxon>
        <taxon>Anthemideae</taxon>
        <taxon>Artemisiinae</taxon>
        <taxon>Artemisia</taxon>
    </lineage>
</organism>
<dbReference type="InterPro" id="IPR000626">
    <property type="entry name" value="Ubiquitin-like_dom"/>
</dbReference>
<comment type="caution">
    <text evidence="2">The sequence shown here is derived from an EMBL/GenBank/DDBJ whole genome shotgun (WGS) entry which is preliminary data.</text>
</comment>
<dbReference type="STRING" id="35608.A0A2U1QD53"/>
<name>A0A2U1QD53_ARTAN</name>
<dbReference type="Pfam" id="PF23195">
    <property type="entry name" value="UBQLN1"/>
    <property type="match status" value="1"/>
</dbReference>
<dbReference type="Gene3D" id="3.10.20.90">
    <property type="entry name" value="Phosphatidylinositol 3-kinase Catalytic Subunit, Chain A, domain 1"/>
    <property type="match status" value="1"/>
</dbReference>
<accession>A0A2U1QD53</accession>
<dbReference type="SUPFAM" id="SSF54236">
    <property type="entry name" value="Ubiquitin-like"/>
    <property type="match status" value="1"/>
</dbReference>
<dbReference type="Gene3D" id="3.40.50.150">
    <property type="entry name" value="Vaccinia Virus protein VP39"/>
    <property type="match status" value="1"/>
</dbReference>
<dbReference type="PANTHER" id="PTHR13273:SF14">
    <property type="entry name" value="ANAMORSIN"/>
    <property type="match status" value="1"/>
</dbReference>
<dbReference type="GO" id="GO:0005737">
    <property type="term" value="C:cytoplasm"/>
    <property type="evidence" value="ECO:0007669"/>
    <property type="project" value="InterPro"/>
</dbReference>
<evidence type="ECO:0000313" key="3">
    <source>
        <dbReference type="Proteomes" id="UP000245207"/>
    </source>
</evidence>
<sequence length="298" mass="33011">MVWMEIICSNGLIMPVTLHTANSKVGEYKDLLAKLFFIPANKQKLSYKGVILEDDQTLESYGFQDDHTIYMDKVEDPLFAETEPAPPSDTTAGMPDVSQLIPATSMIMQSLLSNPQYMKQIIDQDPQLQSMFDSNPQFREVVQNPEVVRRLTSPQMMQGTQMVQVLAITDNVVLRANEFSTAVRLLVKEAVNIDSLMVTQASSLSSLPVDASSTDFVVSISKSSDFPSDKFLEEFSRLLKPGGEIFIQQTSADAKERTKSSLEQKLLVAGFSDIQVVPMAELQSFGIKAKIPGSIMVN</sequence>
<dbReference type="GO" id="GO:0051536">
    <property type="term" value="F:iron-sulfur cluster binding"/>
    <property type="evidence" value="ECO:0007669"/>
    <property type="project" value="InterPro"/>
</dbReference>
<dbReference type="InterPro" id="IPR029071">
    <property type="entry name" value="Ubiquitin-like_domsf"/>
</dbReference>
<gene>
    <name evidence="2" type="ORF">CTI12_AA045030</name>
</gene>
<dbReference type="EMBL" id="PKPP01000209">
    <property type="protein sequence ID" value="PWA95939.1"/>
    <property type="molecule type" value="Genomic_DNA"/>
</dbReference>
<dbReference type="InterPro" id="IPR029063">
    <property type="entry name" value="SAM-dependent_MTases_sf"/>
</dbReference>
<dbReference type="PANTHER" id="PTHR13273">
    <property type="entry name" value="ANAMORSIN"/>
    <property type="match status" value="1"/>
</dbReference>
<dbReference type="PROSITE" id="PS50053">
    <property type="entry name" value="UBIQUITIN_2"/>
    <property type="match status" value="1"/>
</dbReference>
<dbReference type="InterPro" id="IPR006636">
    <property type="entry name" value="STI1_HS-bd"/>
</dbReference>
<dbReference type="InterPro" id="IPR007785">
    <property type="entry name" value="Anamorsin"/>
</dbReference>
<dbReference type="Proteomes" id="UP000245207">
    <property type="component" value="Unassembled WGS sequence"/>
</dbReference>
<dbReference type="GO" id="GO:0005634">
    <property type="term" value="C:nucleus"/>
    <property type="evidence" value="ECO:0007669"/>
    <property type="project" value="UniProtKB-ARBA"/>
</dbReference>
<reference evidence="2 3" key="1">
    <citation type="journal article" date="2018" name="Mol. Plant">
        <title>The genome of Artemisia annua provides insight into the evolution of Asteraceae family and artemisinin biosynthesis.</title>
        <authorList>
            <person name="Shen Q."/>
            <person name="Zhang L."/>
            <person name="Liao Z."/>
            <person name="Wang S."/>
            <person name="Yan T."/>
            <person name="Shi P."/>
            <person name="Liu M."/>
            <person name="Fu X."/>
            <person name="Pan Q."/>
            <person name="Wang Y."/>
            <person name="Lv Z."/>
            <person name="Lu X."/>
            <person name="Zhang F."/>
            <person name="Jiang W."/>
            <person name="Ma Y."/>
            <person name="Chen M."/>
            <person name="Hao X."/>
            <person name="Li L."/>
            <person name="Tang Y."/>
            <person name="Lv G."/>
            <person name="Zhou Y."/>
            <person name="Sun X."/>
            <person name="Brodelius P.E."/>
            <person name="Rose J.K.C."/>
            <person name="Tang K."/>
        </authorList>
    </citation>
    <scope>NUCLEOTIDE SEQUENCE [LARGE SCALE GENOMIC DNA]</scope>
    <source>
        <strain evidence="3">cv. Huhao1</strain>
        <tissue evidence="2">Leaf</tissue>
    </source>
</reference>
<dbReference type="AlphaFoldDB" id="A0A2U1QD53"/>
<dbReference type="Pfam" id="PF20922">
    <property type="entry name" value="Anamorsin_N"/>
    <property type="match status" value="1"/>
</dbReference>
<dbReference type="InterPro" id="IPR049011">
    <property type="entry name" value="Anamorsin_N_metazoan"/>
</dbReference>
<dbReference type="SMART" id="SM00213">
    <property type="entry name" value="UBQ"/>
    <property type="match status" value="1"/>
</dbReference>
<dbReference type="SUPFAM" id="SSF53335">
    <property type="entry name" value="S-adenosyl-L-methionine-dependent methyltransferases"/>
    <property type="match status" value="1"/>
</dbReference>
<dbReference type="OrthoDB" id="267397at2759"/>
<keyword evidence="3" id="KW-1185">Reference proteome</keyword>
<dbReference type="Pfam" id="PF00240">
    <property type="entry name" value="ubiquitin"/>
    <property type="match status" value="1"/>
</dbReference>
<evidence type="ECO:0000313" key="2">
    <source>
        <dbReference type="EMBL" id="PWA95939.1"/>
    </source>
</evidence>
<protein>
    <submittedName>
        <fullName evidence="2">Anamorsin</fullName>
    </submittedName>
</protein>
<proteinExistence type="predicted"/>
<dbReference type="SMART" id="SM00727">
    <property type="entry name" value="STI1"/>
    <property type="match status" value="2"/>
</dbReference>